<feature type="chain" id="PRO_5022771254" evidence="3">
    <location>
        <begin position="23"/>
        <end position="448"/>
    </location>
</feature>
<organism evidence="4 5">
    <name type="scientific">Deinococcus radiopugnans ATCC 19172</name>
    <dbReference type="NCBI Taxonomy" id="585398"/>
    <lineage>
        <taxon>Bacteria</taxon>
        <taxon>Thermotogati</taxon>
        <taxon>Deinococcota</taxon>
        <taxon>Deinococci</taxon>
        <taxon>Deinococcales</taxon>
        <taxon>Deinococcaceae</taxon>
        <taxon>Deinococcus</taxon>
    </lineage>
</organism>
<reference evidence="4 5" key="1">
    <citation type="submission" date="2019-06" db="EMBL/GenBank/DDBJ databases">
        <title>Genome sequence of Deinococcus radiopugnans ATCC 19172.</title>
        <authorList>
            <person name="Maclea K.S."/>
            <person name="Maynard C.R."/>
        </authorList>
    </citation>
    <scope>NUCLEOTIDE SEQUENCE [LARGE SCALE GENOMIC DNA]</scope>
    <source>
        <strain evidence="4 5">ATCC 19172</strain>
    </source>
</reference>
<dbReference type="EC" id="3.4.16.4" evidence="4"/>
<evidence type="ECO:0000313" key="4">
    <source>
        <dbReference type="EMBL" id="TNM73086.1"/>
    </source>
</evidence>
<dbReference type="GO" id="GO:0009002">
    <property type="term" value="F:serine-type D-Ala-D-Ala carboxypeptidase activity"/>
    <property type="evidence" value="ECO:0007669"/>
    <property type="project" value="UniProtKB-EC"/>
</dbReference>
<dbReference type="AlphaFoldDB" id="A0A5C4YBY3"/>
<evidence type="ECO:0000256" key="2">
    <source>
        <dbReference type="ARBA" id="ARBA00022801"/>
    </source>
</evidence>
<dbReference type="SUPFAM" id="SSF56601">
    <property type="entry name" value="beta-lactamase/transpeptidase-like"/>
    <property type="match status" value="1"/>
</dbReference>
<dbReference type="Pfam" id="PF02113">
    <property type="entry name" value="Peptidase_S13"/>
    <property type="match status" value="2"/>
</dbReference>
<keyword evidence="3" id="KW-0732">Signal</keyword>
<keyword evidence="2 4" id="KW-0378">Hydrolase</keyword>
<dbReference type="EMBL" id="VDMO01000001">
    <property type="protein sequence ID" value="TNM73086.1"/>
    <property type="molecule type" value="Genomic_DNA"/>
</dbReference>
<dbReference type="Proteomes" id="UP000313988">
    <property type="component" value="Unassembled WGS sequence"/>
</dbReference>
<dbReference type="GO" id="GO:0006508">
    <property type="term" value="P:proteolysis"/>
    <property type="evidence" value="ECO:0007669"/>
    <property type="project" value="InterPro"/>
</dbReference>
<feature type="signal peptide" evidence="3">
    <location>
        <begin position="1"/>
        <end position="22"/>
    </location>
</feature>
<dbReference type="GO" id="GO:0000270">
    <property type="term" value="P:peptidoglycan metabolic process"/>
    <property type="evidence" value="ECO:0007669"/>
    <property type="project" value="TreeGrafter"/>
</dbReference>
<comment type="caution">
    <text evidence="4">The sequence shown here is derived from an EMBL/GenBank/DDBJ whole genome shotgun (WGS) entry which is preliminary data.</text>
</comment>
<dbReference type="Gene3D" id="3.40.710.10">
    <property type="entry name" value="DD-peptidase/beta-lactamase superfamily"/>
    <property type="match status" value="2"/>
</dbReference>
<sequence>MPSHPRSFFLMLALTVTSFAAAQSDPAAVLQRGPLKADGTPAAFRAHAGVLVQDAGTGETLLALNDQDAFTPASTTKAVTTAAALYTLGGAFTFKTHVLASPVIGGRVERLTLRGSGDPTLRGQGPGNSLEELAQAVAASGIKTVDTLQIDDFAFGQARWGNGWMWDDTESPVGALRLDGDDATYLRLVVGGDEAKEGIQPNPALLTDPASLALSVGQRFAALLKGSGVTVSGIVTRARATTGDRQVARVQSAPLADLVRQTNKPSNNIYAEQLRAALGLGQGGESSDETRVSAVLATFLKTAGVEDDGYRLRDGSGLSRYNLITPRQLNAVMRYAYLNPLGTTLPPPEAFRTKQNVFIESLPVAGTGDATPDAKANGGTLRNRLKETGLDVRAKTGSMTGVSSLSGFLTAKSGRLLVFTIMMDNYPAGVSDLNRWQDELLKSLAVRY</sequence>
<evidence type="ECO:0000256" key="1">
    <source>
        <dbReference type="ARBA" id="ARBA00006096"/>
    </source>
</evidence>
<dbReference type="InterPro" id="IPR000667">
    <property type="entry name" value="Peptidase_S13"/>
</dbReference>
<dbReference type="NCBIfam" id="TIGR00666">
    <property type="entry name" value="PBP4"/>
    <property type="match status" value="1"/>
</dbReference>
<accession>A0A5C4YBY3</accession>
<gene>
    <name evidence="4" type="primary">dacB</name>
    <name evidence="4" type="ORF">FHR04_01280</name>
</gene>
<keyword evidence="4" id="KW-0645">Protease</keyword>
<dbReference type="PANTHER" id="PTHR30023:SF0">
    <property type="entry name" value="PENICILLIN-SENSITIVE CARBOXYPEPTIDASE A"/>
    <property type="match status" value="1"/>
</dbReference>
<dbReference type="InterPro" id="IPR012338">
    <property type="entry name" value="Beta-lactam/transpept-like"/>
</dbReference>
<keyword evidence="4" id="KW-0121">Carboxypeptidase</keyword>
<dbReference type="PRINTS" id="PR00922">
    <property type="entry name" value="DADACBPTASE3"/>
</dbReference>
<name>A0A5C4YBY3_9DEIO</name>
<dbReference type="PANTHER" id="PTHR30023">
    <property type="entry name" value="D-ALANYL-D-ALANINE CARBOXYPEPTIDASE"/>
    <property type="match status" value="1"/>
</dbReference>
<proteinExistence type="inferred from homology"/>
<comment type="similarity">
    <text evidence="1">Belongs to the peptidase S13 family.</text>
</comment>
<evidence type="ECO:0000256" key="3">
    <source>
        <dbReference type="SAM" id="SignalP"/>
    </source>
</evidence>
<evidence type="ECO:0000313" key="5">
    <source>
        <dbReference type="Proteomes" id="UP000313988"/>
    </source>
</evidence>
<dbReference type="OrthoDB" id="56883at2"/>
<protein>
    <submittedName>
        <fullName evidence="4">D-alanyl-D-alanine carboxypeptidase/D-alanyl-D-alanine-endopeptidase</fullName>
        <ecNumber evidence="4">3.4.16.4</ecNumber>
    </submittedName>
</protein>